<keyword evidence="3" id="KW-1185">Reference proteome</keyword>
<keyword evidence="1" id="KW-0812">Transmembrane</keyword>
<comment type="subcellular location">
    <subcellularLocation>
        <location evidence="1">Cell membrane</location>
        <topology evidence="1">Multi-pass membrane protein</topology>
    </subcellularLocation>
</comment>
<keyword evidence="1" id="KW-1133">Transmembrane helix</keyword>
<organism evidence="2 3">
    <name type="scientific">Sphingomonas alba</name>
    <dbReference type="NCBI Taxonomy" id="2908208"/>
    <lineage>
        <taxon>Bacteria</taxon>
        <taxon>Pseudomonadati</taxon>
        <taxon>Pseudomonadota</taxon>
        <taxon>Alphaproteobacteria</taxon>
        <taxon>Sphingomonadales</taxon>
        <taxon>Sphingomonadaceae</taxon>
        <taxon>Sphingomonas</taxon>
    </lineage>
</organism>
<dbReference type="PROSITE" id="PS50895">
    <property type="entry name" value="SURF1"/>
    <property type="match status" value="1"/>
</dbReference>
<dbReference type="EMBL" id="JAMGBD010000001">
    <property type="protein sequence ID" value="MCL6683992.1"/>
    <property type="molecule type" value="Genomic_DNA"/>
</dbReference>
<feature type="transmembrane region" description="Helical" evidence="1">
    <location>
        <begin position="173"/>
        <end position="192"/>
    </location>
</feature>
<reference evidence="2" key="1">
    <citation type="submission" date="2022-05" db="EMBL/GenBank/DDBJ databases">
        <authorList>
            <person name="Jo J.-H."/>
            <person name="Im W.-T."/>
        </authorList>
    </citation>
    <scope>NUCLEOTIDE SEQUENCE</scope>
    <source>
        <strain evidence="2">SE158</strain>
    </source>
</reference>
<evidence type="ECO:0000313" key="2">
    <source>
        <dbReference type="EMBL" id="MCL6683992.1"/>
    </source>
</evidence>
<gene>
    <name evidence="2" type="ORF">LZ536_08795</name>
</gene>
<protein>
    <recommendedName>
        <fullName evidence="1">SURF1-like protein</fullName>
    </recommendedName>
</protein>
<comment type="caution">
    <text evidence="2">The sequence shown here is derived from an EMBL/GenBank/DDBJ whole genome shotgun (WGS) entry which is preliminary data.</text>
</comment>
<dbReference type="InterPro" id="IPR002994">
    <property type="entry name" value="Surf1/Shy1"/>
</dbReference>
<accession>A0ABT0RND6</accession>
<dbReference type="Proteomes" id="UP001165363">
    <property type="component" value="Unassembled WGS sequence"/>
</dbReference>
<keyword evidence="1" id="KW-0472">Membrane</keyword>
<feature type="transmembrane region" description="Helical" evidence="1">
    <location>
        <begin position="7"/>
        <end position="28"/>
    </location>
</feature>
<proteinExistence type="inferred from homology"/>
<dbReference type="RefSeq" id="WP_249848179.1">
    <property type="nucleotide sequence ID" value="NZ_JAMGBD010000001.1"/>
</dbReference>
<name>A0ABT0RND6_9SPHN</name>
<comment type="similarity">
    <text evidence="1">Belongs to the SURF1 family.</text>
</comment>
<sequence>MTKRIPLLPTLAVAAAVLVMIWLGIWQMQRANWKAELLAKYEAAEKLPPISWPTIPLAKDDVPYFRHATGVCLRPVGKRAIAGENAKGDSGYAQIVDCSTGAEGPGMAVEVGWSQDPNAKFSWNGGPVSGIIVPDRLSQIRLVAATAPAGLEPSRVPDVSSVSPITPAVHHGYAATWFGLALIALVIYGLALRKRWRQARP</sequence>
<evidence type="ECO:0000313" key="3">
    <source>
        <dbReference type="Proteomes" id="UP001165363"/>
    </source>
</evidence>
<dbReference type="Pfam" id="PF02104">
    <property type="entry name" value="SURF1"/>
    <property type="match status" value="1"/>
</dbReference>
<evidence type="ECO:0000256" key="1">
    <source>
        <dbReference type="RuleBase" id="RU363076"/>
    </source>
</evidence>
<keyword evidence="1" id="KW-1003">Cell membrane</keyword>